<dbReference type="Gene3D" id="2.40.128.140">
    <property type="entry name" value="Outer membrane protein"/>
    <property type="match status" value="1"/>
</dbReference>
<evidence type="ECO:0000313" key="3">
    <source>
        <dbReference type="Proteomes" id="UP000029721"/>
    </source>
</evidence>
<sequence length="323" mass="35767">MGCMVMGLASLVSTQVVASGLLTVKSENDRYSHEGGDGHYTNGLELTWSFAPDEDHWLRDVAAVLPGWEREDLKGGAYRLIHQIYTPEDIRVPGLIANDRPYAGLLMGGISLFEHKLHAGWREARSLNLDVGMVGPASGAEFVQREFHAVIAADKPRGWEHQLDNEPVVNAAYKHAWIGRSALGALDVEYGPRLGFSLGNLYTYAASGLGLRVGSDLSSSFGIPAISPAQGDWSYFQRGQGFNWQVFASLEGRYMAHNLLLDGNTFEDSHSVGRVEWVGDALVGAAWSWDRWQLTYAHAWRTDEFDSQDSHHAFGSLILSRWF</sequence>
<gene>
    <name evidence="2" type="ORF">FP66_11230</name>
</gene>
<evidence type="ECO:0000313" key="2">
    <source>
        <dbReference type="EMBL" id="KGE77222.1"/>
    </source>
</evidence>
<evidence type="ECO:0000256" key="1">
    <source>
        <dbReference type="SAM" id="SignalP"/>
    </source>
</evidence>
<dbReference type="InterPro" id="IPR037107">
    <property type="entry name" value="Put_OMP_sf"/>
</dbReference>
<dbReference type="EMBL" id="JOKD01000048">
    <property type="protein sequence ID" value="KGE77222.1"/>
    <property type="molecule type" value="Genomic_DNA"/>
</dbReference>
<dbReference type="Proteomes" id="UP000029721">
    <property type="component" value="Unassembled WGS sequence"/>
</dbReference>
<name>A0ABR4WR58_9GAMM</name>
<feature type="chain" id="PRO_5046224856" description="Lipid A deacylase LpxR family protein" evidence="1">
    <location>
        <begin position="19"/>
        <end position="323"/>
    </location>
</feature>
<organism evidence="2 3">
    <name type="scientific">Halomonas salina</name>
    <dbReference type="NCBI Taxonomy" id="42565"/>
    <lineage>
        <taxon>Bacteria</taxon>
        <taxon>Pseudomonadati</taxon>
        <taxon>Pseudomonadota</taxon>
        <taxon>Gammaproteobacteria</taxon>
        <taxon>Oceanospirillales</taxon>
        <taxon>Halomonadaceae</taxon>
        <taxon>Halomonas</taxon>
    </lineage>
</organism>
<proteinExistence type="predicted"/>
<protein>
    <recommendedName>
        <fullName evidence="4">Lipid A deacylase LpxR family protein</fullName>
    </recommendedName>
</protein>
<keyword evidence="1" id="KW-0732">Signal</keyword>
<keyword evidence="3" id="KW-1185">Reference proteome</keyword>
<dbReference type="InterPro" id="IPR018707">
    <property type="entry name" value="LpxR"/>
</dbReference>
<comment type="caution">
    <text evidence="2">The sequence shown here is derived from an EMBL/GenBank/DDBJ whole genome shotgun (WGS) entry which is preliminary data.</text>
</comment>
<feature type="signal peptide" evidence="1">
    <location>
        <begin position="1"/>
        <end position="18"/>
    </location>
</feature>
<evidence type="ECO:0008006" key="4">
    <source>
        <dbReference type="Google" id="ProtNLM"/>
    </source>
</evidence>
<accession>A0ABR4WR58</accession>
<dbReference type="Pfam" id="PF09982">
    <property type="entry name" value="LpxR"/>
    <property type="match status" value="1"/>
</dbReference>
<reference evidence="2 3" key="1">
    <citation type="submission" date="2014-06" db="EMBL/GenBank/DDBJ databases">
        <title>Draft genome sequence of an extremely salt tolerant bacteria Halomonas salina/CIFRI 1.</title>
        <authorList>
            <person name="Behera B.D."/>
            <person name="Meena D.K."/>
            <person name="Das P."/>
            <person name="Maharana J."/>
            <person name="Paria P."/>
            <person name="Sharma A.P."/>
            <person name="Shamsudheen K.V."/>
            <person name="Rijit J."/>
            <person name="Dixit V."/>
            <person name="Verma A."/>
            <person name="Scaria V."/>
            <person name="Sivasubbu S."/>
        </authorList>
    </citation>
    <scope>NUCLEOTIDE SEQUENCE [LARGE SCALE GENOMIC DNA]</scope>
    <source>
        <strain evidence="2 3">CIFRI 1</strain>
    </source>
</reference>